<dbReference type="AlphaFoldDB" id="D8K9M6"/>
<dbReference type="KEGG" id="nwa:Nwat_0345"/>
<dbReference type="Gene3D" id="3.30.1490.300">
    <property type="match status" value="1"/>
</dbReference>
<dbReference type="STRING" id="105559.Nwat_0345"/>
<dbReference type="Pfam" id="PF11104">
    <property type="entry name" value="PilM_2"/>
    <property type="match status" value="1"/>
</dbReference>
<dbReference type="Gene3D" id="3.30.420.40">
    <property type="match status" value="2"/>
</dbReference>
<dbReference type="RefSeq" id="WP_013219425.1">
    <property type="nucleotide sequence ID" value="NC_014315.1"/>
</dbReference>
<accession>D8K9M6</accession>
<dbReference type="HOGENOM" id="CLU_050686_1_0_6"/>
<dbReference type="Proteomes" id="UP000000393">
    <property type="component" value="Chromosome"/>
</dbReference>
<dbReference type="InterPro" id="IPR005883">
    <property type="entry name" value="PilM"/>
</dbReference>
<protein>
    <submittedName>
        <fullName evidence="2">Type IV pilus assembly protein PilM</fullName>
    </submittedName>
</protein>
<evidence type="ECO:0000313" key="3">
    <source>
        <dbReference type="Proteomes" id="UP000000393"/>
    </source>
</evidence>
<dbReference type="PIRSF" id="PIRSF019169">
    <property type="entry name" value="PilM"/>
    <property type="match status" value="1"/>
</dbReference>
<dbReference type="InterPro" id="IPR050696">
    <property type="entry name" value="FtsA/MreB"/>
</dbReference>
<proteinExistence type="predicted"/>
<evidence type="ECO:0000313" key="2">
    <source>
        <dbReference type="EMBL" id="ADJ27315.1"/>
    </source>
</evidence>
<gene>
    <name evidence="2" type="ordered locus">Nwat_0345</name>
</gene>
<dbReference type="NCBIfam" id="TIGR01175">
    <property type="entry name" value="pilM"/>
    <property type="match status" value="1"/>
</dbReference>
<dbReference type="GO" id="GO:0051301">
    <property type="term" value="P:cell division"/>
    <property type="evidence" value="ECO:0007669"/>
    <property type="project" value="InterPro"/>
</dbReference>
<dbReference type="EMBL" id="CP002086">
    <property type="protein sequence ID" value="ADJ27315.1"/>
    <property type="molecule type" value="Genomic_DNA"/>
</dbReference>
<name>D8K9M6_NITWC</name>
<reference evidence="2 3" key="1">
    <citation type="submission" date="2010-06" db="EMBL/GenBank/DDBJ databases">
        <title>Complete sequence of chromosome of Nitrosococcus watsoni C-113.</title>
        <authorList>
            <consortium name="US DOE Joint Genome Institute"/>
            <person name="Lucas S."/>
            <person name="Copeland A."/>
            <person name="Lapidus A."/>
            <person name="Cheng J.-F."/>
            <person name="Bruce D."/>
            <person name="Goodwin L."/>
            <person name="Pitluck S."/>
            <person name="Malfatti S.A."/>
            <person name="Chain P.S.G."/>
            <person name="Land M."/>
            <person name="Hauser L."/>
            <person name="Kyrpides N."/>
            <person name="Ivanova N."/>
            <person name="Cambell M.A."/>
            <person name="Heidelberg J.F."/>
            <person name="Klotz M.G."/>
            <person name="Woyke T."/>
        </authorList>
    </citation>
    <scope>NUCLEOTIDE SEQUENCE [LARGE SCALE GENOMIC DNA]</scope>
    <source>
        <strain evidence="2 3">C-113</strain>
    </source>
</reference>
<feature type="domain" description="SHS2" evidence="1">
    <location>
        <begin position="30"/>
        <end position="197"/>
    </location>
</feature>
<dbReference type="InterPro" id="IPR043129">
    <property type="entry name" value="ATPase_NBD"/>
</dbReference>
<dbReference type="CDD" id="cd24049">
    <property type="entry name" value="ASKHA_NBD_PilM"/>
    <property type="match status" value="1"/>
</dbReference>
<dbReference type="InterPro" id="IPR003494">
    <property type="entry name" value="SHS2_FtsA"/>
</dbReference>
<dbReference type="OrthoDB" id="9773403at2"/>
<organism evidence="2 3">
    <name type="scientific">Nitrosococcus watsoni (strain C-113)</name>
    <dbReference type="NCBI Taxonomy" id="105559"/>
    <lineage>
        <taxon>Bacteria</taxon>
        <taxon>Pseudomonadati</taxon>
        <taxon>Pseudomonadota</taxon>
        <taxon>Gammaproteobacteria</taxon>
        <taxon>Chromatiales</taxon>
        <taxon>Chromatiaceae</taxon>
        <taxon>Nitrosococcus</taxon>
    </lineage>
</organism>
<evidence type="ECO:0000259" key="1">
    <source>
        <dbReference type="SMART" id="SM00842"/>
    </source>
</evidence>
<dbReference type="eggNOG" id="COG4972">
    <property type="taxonomic scope" value="Bacteria"/>
</dbReference>
<dbReference type="SMART" id="SM00842">
    <property type="entry name" value="FtsA"/>
    <property type="match status" value="1"/>
</dbReference>
<dbReference type="PANTHER" id="PTHR32432:SF3">
    <property type="entry name" value="ETHANOLAMINE UTILIZATION PROTEIN EUTJ"/>
    <property type="match status" value="1"/>
</dbReference>
<dbReference type="PANTHER" id="PTHR32432">
    <property type="entry name" value="CELL DIVISION PROTEIN FTSA-RELATED"/>
    <property type="match status" value="1"/>
</dbReference>
<keyword evidence="3" id="KW-1185">Reference proteome</keyword>
<sequence>MLNSLDRVNNNWLNFRDNSLSYFFRKPTTLLGIDISSSAIKLLELSRRGERICVEDYAIEALPPHTIVENKIENVEVLGETIKRAVKRSGIRAKKAAAAVTGSAVITKIISVPNALSDRELESHIELEAGQYIPYPLEEVNLDFEVLGPSEKDPERVDVLLAACRSENIESRVAALELAGLTAAIIDVEAYAMEKVFPLIASQMPSRGKGQTIAVVDVGATLTTINVLHDYKIIYTREQIFGGNQLTEEIQRRYGLSYEEANLAKRQGGLPDNYIPEILDPFKKSIAQQISRAFQFFFSSTQYNDVDHVILAGGCASIPGVDELIEHMVGTATSVANPFADMVLGSQVEAKALRNDAPALMTSCGLALRSFD</sequence>
<dbReference type="SUPFAM" id="SSF53067">
    <property type="entry name" value="Actin-like ATPase domain"/>
    <property type="match status" value="2"/>
</dbReference>